<protein>
    <recommendedName>
        <fullName evidence="4">Phage-related protein</fullName>
    </recommendedName>
</protein>
<evidence type="ECO:0000313" key="2">
    <source>
        <dbReference type="EMBL" id="MRU23243.1"/>
    </source>
</evidence>
<dbReference type="EMBL" id="VDCJ01000335">
    <property type="protein sequence ID" value="MRU23243.1"/>
    <property type="molecule type" value="Genomic_DNA"/>
</dbReference>
<dbReference type="AlphaFoldDB" id="A0A9Q4MGZ0"/>
<accession>A0A9Q4MGZ0</accession>
<dbReference type="Proteomes" id="UP000474061">
    <property type="component" value="Unassembled WGS sequence"/>
</dbReference>
<organism evidence="2 3">
    <name type="scientific">Xylella fastidiosa subsp. multiplex</name>
    <dbReference type="NCBI Taxonomy" id="644357"/>
    <lineage>
        <taxon>Bacteria</taxon>
        <taxon>Pseudomonadati</taxon>
        <taxon>Pseudomonadota</taxon>
        <taxon>Gammaproteobacteria</taxon>
        <taxon>Lysobacterales</taxon>
        <taxon>Lysobacteraceae</taxon>
        <taxon>Xylella</taxon>
    </lineage>
</organism>
<evidence type="ECO:0008006" key="4">
    <source>
        <dbReference type="Google" id="ProtNLM"/>
    </source>
</evidence>
<proteinExistence type="predicted"/>
<dbReference type="RefSeq" id="WP_154128125.1">
    <property type="nucleotide sequence ID" value="NZ_CP136966.1"/>
</dbReference>
<feature type="region of interest" description="Disordered" evidence="1">
    <location>
        <begin position="63"/>
        <end position="82"/>
    </location>
</feature>
<reference evidence="2" key="2">
    <citation type="journal article" date="2020" name="Appl. Environ. Microbiol.">
        <title>Multiple intercontinental introductions associated with the emergence of a plant pathogen in Europe.</title>
        <authorList>
            <person name="Landa B.B."/>
            <person name="Castillo A.I."/>
            <person name="Giampetruzzi A."/>
            <person name="Kahn A."/>
            <person name="Roman-Ecija M."/>
            <person name="Velasco-Amo M.P."/>
            <person name="Navas-Cortes J.A."/>
            <person name="Marco-Noales E."/>
            <person name="Barbe S."/>
            <person name="Moralejo E."/>
            <person name="Coletta-Filho H.D."/>
            <person name="Saldarelli P."/>
            <person name="Saponari M."/>
            <person name="Almeida R.P.P."/>
        </authorList>
    </citation>
    <scope>NUCLEOTIDE SEQUENCE</scope>
    <source>
        <strain evidence="2">XYL1981</strain>
    </source>
</reference>
<name>A0A9Q4MGZ0_XYLFS</name>
<comment type="caution">
    <text evidence="2">The sequence shown here is derived from an EMBL/GenBank/DDBJ whole genome shotgun (WGS) entry which is preliminary data.</text>
</comment>
<sequence>MVINDNIPDQTLTGNWTGFAFINGKLVTPERRTIEEWQLRWLSLTCTLAREWKKMMEEARAAAPQGGLAASDPQRITNAPQKTVLRKRRYTDTGTASIIVLRQVLTQHQQKRKASP</sequence>
<evidence type="ECO:0000256" key="1">
    <source>
        <dbReference type="SAM" id="MobiDB-lite"/>
    </source>
</evidence>
<reference evidence="2" key="1">
    <citation type="submission" date="2019-05" db="EMBL/GenBank/DDBJ databases">
        <authorList>
            <person name="Castillo A."/>
            <person name="Giampetruzzi A."/>
            <person name="Landa B."/>
            <person name="Saponari M."/>
            <person name="Almeida R.P.P."/>
            <person name="Moralejo E."/>
            <person name="Marco-Noales E."/>
            <person name="Velasco-Amo M.P."/>
            <person name="Roman-Ecija M."/>
            <person name="Navarro I."/>
            <person name="Monterde A."/>
            <person name="Barbe S."/>
        </authorList>
    </citation>
    <scope>NUCLEOTIDE SEQUENCE</scope>
    <source>
        <strain evidence="2">XYL1981</strain>
    </source>
</reference>
<evidence type="ECO:0000313" key="3">
    <source>
        <dbReference type="Proteomes" id="UP000474061"/>
    </source>
</evidence>
<gene>
    <name evidence="2" type="ORF">FG476_03850</name>
</gene>